<evidence type="ECO:0000313" key="3">
    <source>
        <dbReference type="Proteomes" id="UP001300763"/>
    </source>
</evidence>
<dbReference type="RefSeq" id="WP_274201818.1">
    <property type="nucleotide sequence ID" value="NZ_JAQZAO010000007.1"/>
</dbReference>
<gene>
    <name evidence="2" type="ORF">PGB27_18320</name>
</gene>
<dbReference type="Proteomes" id="UP001300763">
    <property type="component" value="Unassembled WGS sequence"/>
</dbReference>
<evidence type="ECO:0000313" key="2">
    <source>
        <dbReference type="EMBL" id="MDD7967296.1"/>
    </source>
</evidence>
<name>A0ABT5SX43_9PSEU</name>
<protein>
    <recommendedName>
        <fullName evidence="4">DUF4393 domain-containing protein</fullName>
    </recommendedName>
</protein>
<comment type="caution">
    <text evidence="2">The sequence shown here is derived from an EMBL/GenBank/DDBJ whole genome shotgun (WGS) entry which is preliminary data.</text>
</comment>
<keyword evidence="3" id="KW-1185">Reference proteome</keyword>
<accession>A0ABT5SX43</accession>
<evidence type="ECO:0000256" key="1">
    <source>
        <dbReference type="SAM" id="MobiDB-lite"/>
    </source>
</evidence>
<proteinExistence type="predicted"/>
<evidence type="ECO:0008006" key="4">
    <source>
        <dbReference type="Google" id="ProtNLM"/>
    </source>
</evidence>
<feature type="region of interest" description="Disordered" evidence="1">
    <location>
        <begin position="206"/>
        <end position="231"/>
    </location>
</feature>
<organism evidence="2 3">
    <name type="scientific">Actinomycetospora lemnae</name>
    <dbReference type="NCBI Taxonomy" id="3019891"/>
    <lineage>
        <taxon>Bacteria</taxon>
        <taxon>Bacillati</taxon>
        <taxon>Actinomycetota</taxon>
        <taxon>Actinomycetes</taxon>
        <taxon>Pseudonocardiales</taxon>
        <taxon>Pseudonocardiaceae</taxon>
        <taxon>Actinomycetospora</taxon>
    </lineage>
</organism>
<sequence>MRDDKDKPVADAKAGVAAGMAGVMTGLSLGGTPATTIAGGVVGPAVLYARSLYQRAVQAREASAGRAAERAAELLGGLDILERESHADAERRELTAKVLEGAAQATTEEKLEALSQVLADGLRPGGDVGEATILALALRDLEGSHVRVLREMAEPIRGATNGVPFVLKAQPVKLATIVSRGRNDPVFDSVFAVLVRHGLVSDRPGSTLDIHKRYRPSTSGPQPKREDEEPAYRVTDVGYLCLKLLGDDVRAQERPKGRWPPPHLGR</sequence>
<dbReference type="EMBL" id="JAQZAO010000007">
    <property type="protein sequence ID" value="MDD7967296.1"/>
    <property type="molecule type" value="Genomic_DNA"/>
</dbReference>
<reference evidence="2 3" key="1">
    <citation type="submission" date="2023-02" db="EMBL/GenBank/DDBJ databases">
        <title>Genome sequencing required for Actinomycetospora new species description.</title>
        <authorList>
            <person name="Saimee Y."/>
            <person name="Duangmal K."/>
        </authorList>
    </citation>
    <scope>NUCLEOTIDE SEQUENCE [LARGE SCALE GENOMIC DNA]</scope>
    <source>
        <strain evidence="2 3">DW7H6</strain>
    </source>
</reference>